<dbReference type="GO" id="GO:0006891">
    <property type="term" value="P:intra-Golgi vesicle-mediated transport"/>
    <property type="evidence" value="ECO:0007669"/>
    <property type="project" value="InterPro"/>
</dbReference>
<feature type="chain" id="PRO_5033922509" evidence="1">
    <location>
        <begin position="19"/>
        <end position="251"/>
    </location>
</feature>
<keyword evidence="1" id="KW-0732">Signal</keyword>
<dbReference type="Pfam" id="PF20649">
    <property type="entry name" value="COG5_C"/>
    <property type="match status" value="1"/>
</dbReference>
<accession>A0A804KK63</accession>
<name>A0A804KK63_MUSAM</name>
<dbReference type="EnsemblPlants" id="Ma09_t16280.1">
    <property type="protein sequence ID" value="Ma09_p16280.1"/>
    <property type="gene ID" value="Ma09_g16280"/>
</dbReference>
<evidence type="ECO:0000259" key="2">
    <source>
        <dbReference type="Pfam" id="PF20649"/>
    </source>
</evidence>
<organism evidence="4 5">
    <name type="scientific">Musa acuminata subsp. malaccensis</name>
    <name type="common">Wild banana</name>
    <name type="synonym">Musa malaccensis</name>
    <dbReference type="NCBI Taxonomy" id="214687"/>
    <lineage>
        <taxon>Eukaryota</taxon>
        <taxon>Viridiplantae</taxon>
        <taxon>Streptophyta</taxon>
        <taxon>Embryophyta</taxon>
        <taxon>Tracheophyta</taxon>
        <taxon>Spermatophyta</taxon>
        <taxon>Magnoliopsida</taxon>
        <taxon>Liliopsida</taxon>
        <taxon>Zingiberales</taxon>
        <taxon>Musaceae</taxon>
        <taxon>Musa</taxon>
    </lineage>
</organism>
<keyword evidence="5" id="KW-1185">Reference proteome</keyword>
<dbReference type="Proteomes" id="UP000012960">
    <property type="component" value="Unplaced"/>
</dbReference>
<dbReference type="AlphaFoldDB" id="A0A804KK63"/>
<feature type="signal peptide" evidence="1">
    <location>
        <begin position="1"/>
        <end position="18"/>
    </location>
</feature>
<dbReference type="GO" id="GO:0017119">
    <property type="term" value="C:Golgi transport complex"/>
    <property type="evidence" value="ECO:0007669"/>
    <property type="project" value="InterPro"/>
</dbReference>
<reference evidence="3" key="1">
    <citation type="submission" date="2021-03" db="EMBL/GenBank/DDBJ databases">
        <authorList>
            <consortium name="Genoscope - CEA"/>
            <person name="William W."/>
        </authorList>
    </citation>
    <scope>NUCLEOTIDE SEQUENCE</scope>
    <source>
        <strain evidence="3">Doubled-haploid Pahang</strain>
    </source>
</reference>
<dbReference type="EMBL" id="HG996474">
    <property type="protein sequence ID" value="CAG1835360.1"/>
    <property type="molecule type" value="Genomic_DNA"/>
</dbReference>
<dbReference type="PANTHER" id="PTHR13228:SF3">
    <property type="entry name" value="CONSERVED OLIGOMERIC GOLGI COMPLEX SUBUNIT 5"/>
    <property type="match status" value="1"/>
</dbReference>
<dbReference type="InterPro" id="IPR019465">
    <property type="entry name" value="Cog5"/>
</dbReference>
<evidence type="ECO:0000313" key="5">
    <source>
        <dbReference type="Proteomes" id="UP000012960"/>
    </source>
</evidence>
<dbReference type="OMA" id="MHREMEL"/>
<gene>
    <name evidence="3" type="ORF">GSMUA_234650.1</name>
</gene>
<dbReference type="InParanoid" id="A0A804KK63"/>
<feature type="domain" description="Conserved oligomeric Golgi complex subunit 5 helical" evidence="2">
    <location>
        <begin position="45"/>
        <end position="249"/>
    </location>
</feature>
<evidence type="ECO:0000313" key="3">
    <source>
        <dbReference type="EMBL" id="CAG1835360.1"/>
    </source>
</evidence>
<evidence type="ECO:0000313" key="4">
    <source>
        <dbReference type="EnsemblPlants" id="Ma09_p16280.1"/>
    </source>
</evidence>
<dbReference type="PANTHER" id="PTHR13228">
    <property type="entry name" value="CONSERVED OLIGOMERIC GOLGI COMPLEX COMPONENT 5"/>
    <property type="match status" value="1"/>
</dbReference>
<protein>
    <submittedName>
        <fullName evidence="3">(wild Malaysian banana) hypothetical protein</fullName>
    </submittedName>
</protein>
<dbReference type="Gramene" id="Ma09_t16280.1">
    <property type="protein sequence ID" value="Ma09_p16280.1"/>
    <property type="gene ID" value="Ma09_g16280"/>
</dbReference>
<sequence length="251" mass="27782">MGLFCMTYLIMLRDLVAGGAPDRLDLDKAAEMHREMELLYQEGNLAGISVVEDEIRWLSETGSRLRGEAMKAVERGMDESNRNDIWCGLQVFYNLGELRSSVDTLVSKYKGAAVNNVGTALDMKAISTSSGGFGPGGVQRSGTPQVGGGKRAAEALWERTGRCMDELHKVVTAVWHLQTVLSKKRVPFTQVLFLHEVWQEGDPLLTDQIWEALVKAFASQMKSAFTASSFVKVAFTHGYPKLFSMIENLLE</sequence>
<dbReference type="InterPro" id="IPR048485">
    <property type="entry name" value="COG5_helical"/>
</dbReference>
<reference evidence="4" key="2">
    <citation type="submission" date="2021-05" db="UniProtKB">
        <authorList>
            <consortium name="EnsemblPlants"/>
        </authorList>
    </citation>
    <scope>IDENTIFICATION</scope>
    <source>
        <strain evidence="4">subsp. malaccensis</strain>
    </source>
</reference>
<evidence type="ECO:0000256" key="1">
    <source>
        <dbReference type="SAM" id="SignalP"/>
    </source>
</evidence>
<proteinExistence type="predicted"/>